<evidence type="ECO:0000259" key="3">
    <source>
        <dbReference type="SMART" id="SM00062"/>
    </source>
</evidence>
<dbReference type="PANTHER" id="PTHR35936">
    <property type="entry name" value="MEMBRANE-BOUND LYTIC MUREIN TRANSGLYCOSYLASE F"/>
    <property type="match status" value="1"/>
</dbReference>
<keyword evidence="5" id="KW-1185">Reference proteome</keyword>
<comment type="similarity">
    <text evidence="1">Belongs to the bacterial solute-binding protein 3 family.</text>
</comment>
<protein>
    <submittedName>
        <fullName evidence="4">Transporter substrate-binding domain-containing protein</fullName>
    </submittedName>
</protein>
<dbReference type="Gene3D" id="3.40.190.10">
    <property type="entry name" value="Periplasmic binding protein-like II"/>
    <property type="match status" value="2"/>
</dbReference>
<evidence type="ECO:0000313" key="4">
    <source>
        <dbReference type="EMBL" id="NYZ65770.1"/>
    </source>
</evidence>
<dbReference type="InterPro" id="IPR001638">
    <property type="entry name" value="Solute-binding_3/MltF_N"/>
</dbReference>
<feature type="domain" description="Solute-binding protein family 3/N-terminal" evidence="3">
    <location>
        <begin position="25"/>
        <end position="254"/>
    </location>
</feature>
<gene>
    <name evidence="4" type="ORF">H0A36_07070</name>
</gene>
<keyword evidence="2" id="KW-0732">Signal</keyword>
<evidence type="ECO:0000256" key="1">
    <source>
        <dbReference type="ARBA" id="ARBA00010333"/>
    </source>
</evidence>
<dbReference type="Proteomes" id="UP000569732">
    <property type="component" value="Unassembled WGS sequence"/>
</dbReference>
<proteinExistence type="inferred from homology"/>
<comment type="caution">
    <text evidence="4">The sequence shown here is derived from an EMBL/GenBank/DDBJ whole genome shotgun (WGS) entry which is preliminary data.</text>
</comment>
<dbReference type="Pfam" id="PF00497">
    <property type="entry name" value="SBP_bac_3"/>
    <property type="match status" value="1"/>
</dbReference>
<dbReference type="SUPFAM" id="SSF53850">
    <property type="entry name" value="Periplasmic binding protein-like II"/>
    <property type="match status" value="1"/>
</dbReference>
<dbReference type="PANTHER" id="PTHR35936:SF6">
    <property type="entry name" value="AMINO ACID ABC TRANSPORTER SUBSTRATE-BINDING PAAT FAMILY PROTEIN"/>
    <property type="match status" value="1"/>
</dbReference>
<dbReference type="AlphaFoldDB" id="A0A853HVI6"/>
<evidence type="ECO:0000313" key="5">
    <source>
        <dbReference type="Proteomes" id="UP000569732"/>
    </source>
</evidence>
<reference evidence="4 5" key="1">
    <citation type="submission" date="2020-07" db="EMBL/GenBank/DDBJ databases">
        <title>Endozoicomonas sp. nov., isolated from sediment.</title>
        <authorList>
            <person name="Gu T."/>
        </authorList>
    </citation>
    <scope>NUCLEOTIDE SEQUENCE [LARGE SCALE GENOMIC DNA]</scope>
    <source>
        <strain evidence="4 5">SM1973</strain>
    </source>
</reference>
<evidence type="ECO:0000256" key="2">
    <source>
        <dbReference type="ARBA" id="ARBA00022729"/>
    </source>
</evidence>
<accession>A0A853HVI6</accession>
<dbReference type="SMART" id="SM00062">
    <property type="entry name" value="PBPb"/>
    <property type="match status" value="1"/>
</dbReference>
<dbReference type="RefSeq" id="WP_180567793.1">
    <property type="nucleotide sequence ID" value="NZ_JACCKB010000007.1"/>
</dbReference>
<organism evidence="4 5">
    <name type="scientific">Spartinivicinus marinus</name>
    <dbReference type="NCBI Taxonomy" id="2994442"/>
    <lineage>
        <taxon>Bacteria</taxon>
        <taxon>Pseudomonadati</taxon>
        <taxon>Pseudomonadota</taxon>
        <taxon>Gammaproteobacteria</taxon>
        <taxon>Oceanospirillales</taxon>
        <taxon>Zooshikellaceae</taxon>
        <taxon>Spartinivicinus</taxon>
    </lineage>
</organism>
<dbReference type="EMBL" id="JACCKB010000007">
    <property type="protein sequence ID" value="NYZ65770.1"/>
    <property type="molecule type" value="Genomic_DNA"/>
</dbReference>
<name>A0A853HVI6_9GAMM</name>
<sequence length="265" mass="30323">MYITNSAPYILYFAVTGSIAGECTTIKMAGDMEYPPVTWQYQQDKAKIYGLAVELAEKAFAEINVKVNPLHVGDWAKAQLATKQGKTDLLAGAYFNEERKTYLDYVHPPFLTDPVVIFIPSKKAYNFKFTQWQDLVKLQGVTTVGSSFGQEFDEFTKKHLKIEYKTQMSDTFKQLISGRADYLVHGLYPGLASLAKAKLSIQITPHPKYVTEEGLYFGFSKKSPCKKHLAFFSKKIKEYVQQKIPHSLTKKYFDLWKKDFGLKEF</sequence>